<feature type="transmembrane region" description="Helical" evidence="1">
    <location>
        <begin position="93"/>
        <end position="112"/>
    </location>
</feature>
<sequence>MLEHPITAVFLIIGGTVGFTVVAVKHTNDHGSTDNITIRGYAATLGFIMIGSLILLNSSVLTAAITILFCSIGVLTFGVITKRIGTNSHLHKPQLLIFTILGIAASLAIFLANSNK</sequence>
<gene>
    <name evidence="2" type="ORF">KUV23_12330</name>
</gene>
<proteinExistence type="predicted"/>
<keyword evidence="3" id="KW-1185">Reference proteome</keyword>
<evidence type="ECO:0000313" key="2">
    <source>
        <dbReference type="EMBL" id="MBY5951767.1"/>
    </source>
</evidence>
<protein>
    <submittedName>
        <fullName evidence="2">Uncharacterized protein</fullName>
    </submittedName>
</protein>
<keyword evidence="1" id="KW-0812">Transmembrane</keyword>
<dbReference type="RefSeq" id="WP_222584335.1">
    <property type="nucleotide sequence ID" value="NZ_JAHVHP010000002.1"/>
</dbReference>
<feature type="transmembrane region" description="Helical" evidence="1">
    <location>
        <begin position="36"/>
        <end position="55"/>
    </location>
</feature>
<evidence type="ECO:0000256" key="1">
    <source>
        <dbReference type="SAM" id="Phobius"/>
    </source>
</evidence>
<organism evidence="2 3">
    <name type="scientific">Algoriphagus marincola</name>
    <dbReference type="NCBI Taxonomy" id="264027"/>
    <lineage>
        <taxon>Bacteria</taxon>
        <taxon>Pseudomonadati</taxon>
        <taxon>Bacteroidota</taxon>
        <taxon>Cytophagia</taxon>
        <taxon>Cytophagales</taxon>
        <taxon>Cyclobacteriaceae</taxon>
        <taxon>Algoriphagus</taxon>
    </lineage>
</organism>
<reference evidence="2 3" key="1">
    <citation type="submission" date="2021-06" db="EMBL/GenBank/DDBJ databases">
        <title>44 bacteria genomes isolated from Dapeng, Shenzhen.</title>
        <authorList>
            <person name="Zheng W."/>
            <person name="Yu S."/>
            <person name="Huang Y."/>
        </authorList>
    </citation>
    <scope>NUCLEOTIDE SEQUENCE [LARGE SCALE GENOMIC DNA]</scope>
    <source>
        <strain evidence="2 3">DP5N14-6</strain>
    </source>
</reference>
<accession>A0ABS7N602</accession>
<name>A0ABS7N602_9BACT</name>
<dbReference type="EMBL" id="JAHVHP010000002">
    <property type="protein sequence ID" value="MBY5951767.1"/>
    <property type="molecule type" value="Genomic_DNA"/>
</dbReference>
<feature type="transmembrane region" description="Helical" evidence="1">
    <location>
        <begin position="6"/>
        <end position="24"/>
    </location>
</feature>
<feature type="transmembrane region" description="Helical" evidence="1">
    <location>
        <begin position="61"/>
        <end position="81"/>
    </location>
</feature>
<dbReference type="Proteomes" id="UP000766609">
    <property type="component" value="Unassembled WGS sequence"/>
</dbReference>
<evidence type="ECO:0000313" key="3">
    <source>
        <dbReference type="Proteomes" id="UP000766609"/>
    </source>
</evidence>
<comment type="caution">
    <text evidence="2">The sequence shown here is derived from an EMBL/GenBank/DDBJ whole genome shotgun (WGS) entry which is preliminary data.</text>
</comment>
<keyword evidence="1" id="KW-0472">Membrane</keyword>
<keyword evidence="1" id="KW-1133">Transmembrane helix</keyword>